<evidence type="ECO:0000259" key="4">
    <source>
        <dbReference type="PROSITE" id="PS50114"/>
    </source>
</evidence>
<keyword evidence="6" id="KW-1185">Reference proteome</keyword>
<dbReference type="OrthoDB" id="2162994at2759"/>
<dbReference type="GO" id="GO:0016538">
    <property type="term" value="F:cyclin-dependent protein serine/threonine kinase regulator activity"/>
    <property type="evidence" value="ECO:0007669"/>
    <property type="project" value="TreeGrafter"/>
</dbReference>
<evidence type="ECO:0000313" key="6">
    <source>
        <dbReference type="Proteomes" id="UP000603453"/>
    </source>
</evidence>
<dbReference type="SUPFAM" id="SSF47954">
    <property type="entry name" value="Cyclin-like"/>
    <property type="match status" value="1"/>
</dbReference>
<dbReference type="GO" id="GO:0006355">
    <property type="term" value="P:regulation of DNA-templated transcription"/>
    <property type="evidence" value="ECO:0007669"/>
    <property type="project" value="InterPro"/>
</dbReference>
<feature type="domain" description="GATA-type" evidence="4">
    <location>
        <begin position="308"/>
        <end position="325"/>
    </location>
</feature>
<dbReference type="SUPFAM" id="SSF55785">
    <property type="entry name" value="PYP-like sensor domain (PAS domain)"/>
    <property type="match status" value="1"/>
</dbReference>
<proteinExistence type="predicted"/>
<dbReference type="Proteomes" id="UP000603453">
    <property type="component" value="Unassembled WGS sequence"/>
</dbReference>
<dbReference type="GO" id="GO:0000307">
    <property type="term" value="C:cyclin-dependent protein kinase holoenzyme complex"/>
    <property type="evidence" value="ECO:0007669"/>
    <property type="project" value="TreeGrafter"/>
</dbReference>
<dbReference type="InterPro" id="IPR035965">
    <property type="entry name" value="PAS-like_dom_sf"/>
</dbReference>
<dbReference type="CDD" id="cd20557">
    <property type="entry name" value="CYCLIN_ScPCL1-like"/>
    <property type="match status" value="1"/>
</dbReference>
<dbReference type="GO" id="GO:0005634">
    <property type="term" value="C:nucleus"/>
    <property type="evidence" value="ECO:0007669"/>
    <property type="project" value="TreeGrafter"/>
</dbReference>
<dbReference type="PROSITE" id="PS50114">
    <property type="entry name" value="GATA_ZN_FINGER_2"/>
    <property type="match status" value="1"/>
</dbReference>
<organism evidence="5 6">
    <name type="scientific">Mucor saturninus</name>
    <dbReference type="NCBI Taxonomy" id="64648"/>
    <lineage>
        <taxon>Eukaryota</taxon>
        <taxon>Fungi</taxon>
        <taxon>Fungi incertae sedis</taxon>
        <taxon>Mucoromycota</taxon>
        <taxon>Mucoromycotina</taxon>
        <taxon>Mucoromycetes</taxon>
        <taxon>Mucorales</taxon>
        <taxon>Mucorineae</taxon>
        <taxon>Mucoraceae</taxon>
        <taxon>Mucor</taxon>
    </lineage>
</organism>
<feature type="region of interest" description="Disordered" evidence="2">
    <location>
        <begin position="487"/>
        <end position="511"/>
    </location>
</feature>
<dbReference type="Pfam" id="PF00134">
    <property type="entry name" value="Cyclin_N"/>
    <property type="match status" value="1"/>
</dbReference>
<dbReference type="EMBL" id="JAEPRD010000177">
    <property type="protein sequence ID" value="KAG2195181.1"/>
    <property type="molecule type" value="Genomic_DNA"/>
</dbReference>
<dbReference type="PANTHER" id="PTHR15615:SF10">
    <property type="entry name" value="PHO85 CYCLIN-2-RELATED"/>
    <property type="match status" value="1"/>
</dbReference>
<keyword evidence="1" id="KW-0862">Zinc</keyword>
<dbReference type="AlphaFoldDB" id="A0A8H7QP81"/>
<keyword evidence="1" id="KW-0479">Metal-binding</keyword>
<evidence type="ECO:0000259" key="3">
    <source>
        <dbReference type="PROSITE" id="PS50112"/>
    </source>
</evidence>
<dbReference type="SMART" id="SM00091">
    <property type="entry name" value="PAS"/>
    <property type="match status" value="1"/>
</dbReference>
<name>A0A8H7QP81_9FUNG</name>
<dbReference type="InterPro" id="IPR013922">
    <property type="entry name" value="Cyclin_PHO80-like"/>
</dbReference>
<dbReference type="Pfam" id="PF08447">
    <property type="entry name" value="PAS_3"/>
    <property type="match status" value="1"/>
</dbReference>
<dbReference type="InterPro" id="IPR013655">
    <property type="entry name" value="PAS_fold_3"/>
</dbReference>
<sequence>MHQSTSVIKVMLALPYYNNDRIKHGFLIASMQEQQDYYNYLLDTNQPAQRTSEGYFNNNNFPVPVVLESDKGESSTSVALKGGTDFRRRKNWSERILVEITGLLHVLSPTGKILYCSESTHELTGYRPHELVGQALMEFLHVDDMDVFIRDFQMSFHTRSQIKTHYRFRRKDDSYVIFEVVGHPKADIPGQPPQSFFGIAQPVPTKSGALIDAFLELKAENNWLKKRIDELSNKYGKLETISPLTQDETNDTTLDGFNEDWMDTNNSDLDDFIYNNTKEEMGNNLLESERKDKWKPRKKPKGADEYVCADCGTTSSPEWRKGPHGPKTPIPPLATFVNLLARRSSARTGTLLASLVLLDRLRQRLAQFAKGMPCTCQRIFLATLIVTTKILHDTSPKNKHWAKYAVYFTLPEVNLMEKQLLALMNYQLMITQKDMYYTFINYDNTTALQLPPILPDRHYLPKSASSSYCTNNSLSNMILQQTAQHLKKKKRNKRLNTSNSSSSLSSNSSTDDLFVVTPKNSHDYHKIHHPTTNSNSSIMWLDPILPHYQHHHGNSNYNNHRNIIFKN</sequence>
<dbReference type="GO" id="GO:0008270">
    <property type="term" value="F:zinc ion binding"/>
    <property type="evidence" value="ECO:0007669"/>
    <property type="project" value="UniProtKB-KW"/>
</dbReference>
<dbReference type="InterPro" id="IPR000014">
    <property type="entry name" value="PAS"/>
</dbReference>
<dbReference type="Gene3D" id="1.10.472.10">
    <property type="entry name" value="Cyclin-like"/>
    <property type="match status" value="1"/>
</dbReference>
<dbReference type="InterPro" id="IPR006671">
    <property type="entry name" value="Cyclin_N"/>
</dbReference>
<reference evidence="5" key="1">
    <citation type="submission" date="2020-12" db="EMBL/GenBank/DDBJ databases">
        <title>Metabolic potential, ecology and presence of endohyphal bacteria is reflected in genomic diversity of Mucoromycotina.</title>
        <authorList>
            <person name="Muszewska A."/>
            <person name="Okrasinska A."/>
            <person name="Steczkiewicz K."/>
            <person name="Drgas O."/>
            <person name="Orlowska M."/>
            <person name="Perlinska-Lenart U."/>
            <person name="Aleksandrzak-Piekarczyk T."/>
            <person name="Szatraj K."/>
            <person name="Zielenkiewicz U."/>
            <person name="Pilsyk S."/>
            <person name="Malc E."/>
            <person name="Mieczkowski P."/>
            <person name="Kruszewska J.S."/>
            <person name="Biernat P."/>
            <person name="Pawlowska J."/>
        </authorList>
    </citation>
    <scope>NUCLEOTIDE SEQUENCE</scope>
    <source>
        <strain evidence="5">WA0000017839</strain>
    </source>
</reference>
<evidence type="ECO:0000256" key="2">
    <source>
        <dbReference type="SAM" id="MobiDB-lite"/>
    </source>
</evidence>
<dbReference type="InterPro" id="IPR036915">
    <property type="entry name" value="Cyclin-like_sf"/>
</dbReference>
<dbReference type="GO" id="GO:0043565">
    <property type="term" value="F:sequence-specific DNA binding"/>
    <property type="evidence" value="ECO:0007669"/>
    <property type="project" value="InterPro"/>
</dbReference>
<dbReference type="InterPro" id="IPR000679">
    <property type="entry name" value="Znf_GATA"/>
</dbReference>
<keyword evidence="1" id="KW-0863">Zinc-finger</keyword>
<dbReference type="PANTHER" id="PTHR15615">
    <property type="match status" value="1"/>
</dbReference>
<dbReference type="NCBIfam" id="TIGR00229">
    <property type="entry name" value="sensory_box"/>
    <property type="match status" value="1"/>
</dbReference>
<evidence type="ECO:0000256" key="1">
    <source>
        <dbReference type="PROSITE-ProRule" id="PRU00094"/>
    </source>
</evidence>
<comment type="caution">
    <text evidence="5">The sequence shown here is derived from an EMBL/GenBank/DDBJ whole genome shotgun (WGS) entry which is preliminary data.</text>
</comment>
<feature type="domain" description="PAS" evidence="3">
    <location>
        <begin position="89"/>
        <end position="159"/>
    </location>
</feature>
<evidence type="ECO:0000313" key="5">
    <source>
        <dbReference type="EMBL" id="KAG2195181.1"/>
    </source>
</evidence>
<dbReference type="GO" id="GO:0019901">
    <property type="term" value="F:protein kinase binding"/>
    <property type="evidence" value="ECO:0007669"/>
    <property type="project" value="InterPro"/>
</dbReference>
<gene>
    <name evidence="5" type="ORF">INT47_006463</name>
</gene>
<feature type="compositionally biased region" description="Low complexity" evidence="2">
    <location>
        <begin position="495"/>
        <end position="511"/>
    </location>
</feature>
<accession>A0A8H7QP81</accession>
<dbReference type="PROSITE" id="PS50112">
    <property type="entry name" value="PAS"/>
    <property type="match status" value="1"/>
</dbReference>
<dbReference type="CDD" id="cd00130">
    <property type="entry name" value="PAS"/>
    <property type="match status" value="1"/>
</dbReference>
<protein>
    <submittedName>
        <fullName evidence="5">Uncharacterized protein</fullName>
    </submittedName>
</protein>
<dbReference type="Gene3D" id="3.30.450.20">
    <property type="entry name" value="PAS domain"/>
    <property type="match status" value="1"/>
</dbReference>